<keyword evidence="6" id="KW-0804">Transcription</keyword>
<dbReference type="PANTHER" id="PTHR28270">
    <property type="entry name" value="MEDIATOR OF RNA POLYMERASE II TRANSCRIPTION SUBUNIT 19"/>
    <property type="match status" value="1"/>
</dbReference>
<dbReference type="HOGENOM" id="CLU_038730_0_0_1"/>
<gene>
    <name evidence="10" type="ORF">PLICRDRAFT_31856</name>
</gene>
<feature type="compositionally biased region" description="Basic residues" evidence="9">
    <location>
        <begin position="168"/>
        <end position="178"/>
    </location>
</feature>
<reference evidence="10 11" key="1">
    <citation type="submission" date="2014-06" db="EMBL/GenBank/DDBJ databases">
        <title>Evolutionary Origins and Diversification of the Mycorrhizal Mutualists.</title>
        <authorList>
            <consortium name="DOE Joint Genome Institute"/>
            <consortium name="Mycorrhizal Genomics Consortium"/>
            <person name="Kohler A."/>
            <person name="Kuo A."/>
            <person name="Nagy L.G."/>
            <person name="Floudas D."/>
            <person name="Copeland A."/>
            <person name="Barry K.W."/>
            <person name="Cichocki N."/>
            <person name="Veneault-Fourrey C."/>
            <person name="LaButti K."/>
            <person name="Lindquist E.A."/>
            <person name="Lipzen A."/>
            <person name="Lundell T."/>
            <person name="Morin E."/>
            <person name="Murat C."/>
            <person name="Riley R."/>
            <person name="Ohm R."/>
            <person name="Sun H."/>
            <person name="Tunlid A."/>
            <person name="Henrissat B."/>
            <person name="Grigoriev I.V."/>
            <person name="Hibbett D.S."/>
            <person name="Martin F."/>
        </authorList>
    </citation>
    <scope>NUCLEOTIDE SEQUENCE [LARGE SCALE GENOMIC DNA]</scope>
    <source>
        <strain evidence="10 11">FD-325 SS-3</strain>
    </source>
</reference>
<dbReference type="InterPro" id="IPR013942">
    <property type="entry name" value="Mediator_Med19_fun"/>
</dbReference>
<feature type="region of interest" description="Disordered" evidence="9">
    <location>
        <begin position="54"/>
        <end position="108"/>
    </location>
</feature>
<accession>A0A0C9T9S0</accession>
<comment type="similarity">
    <text evidence="2">Belongs to the Mediator complex subunit 19 family.</text>
</comment>
<comment type="subcellular location">
    <subcellularLocation>
        <location evidence="1">Nucleus</location>
    </subcellularLocation>
</comment>
<keyword evidence="4" id="KW-0805">Transcription regulation</keyword>
<feature type="compositionally biased region" description="Low complexity" evidence="9">
    <location>
        <begin position="179"/>
        <end position="194"/>
    </location>
</feature>
<dbReference type="Proteomes" id="UP000053263">
    <property type="component" value="Unassembled WGS sequence"/>
</dbReference>
<protein>
    <recommendedName>
        <fullName evidence="3">Mediator of RNA polymerase II transcription subunit 19</fullName>
    </recommendedName>
    <alternativeName>
        <fullName evidence="8">Mediator complex subunit 19</fullName>
    </alternativeName>
</protein>
<evidence type="ECO:0000256" key="3">
    <source>
        <dbReference type="ARBA" id="ARBA00019615"/>
    </source>
</evidence>
<feature type="region of interest" description="Disordered" evidence="9">
    <location>
        <begin position="163"/>
        <end position="351"/>
    </location>
</feature>
<keyword evidence="5" id="KW-0010">Activator</keyword>
<dbReference type="OrthoDB" id="2160599at2759"/>
<feature type="compositionally biased region" description="Basic and acidic residues" evidence="9">
    <location>
        <begin position="73"/>
        <end position="89"/>
    </location>
</feature>
<evidence type="ECO:0000256" key="5">
    <source>
        <dbReference type="ARBA" id="ARBA00023159"/>
    </source>
</evidence>
<evidence type="ECO:0000313" key="10">
    <source>
        <dbReference type="EMBL" id="KII85018.1"/>
    </source>
</evidence>
<dbReference type="GO" id="GO:0070847">
    <property type="term" value="C:core mediator complex"/>
    <property type="evidence" value="ECO:0007669"/>
    <property type="project" value="TreeGrafter"/>
</dbReference>
<dbReference type="GO" id="GO:0016592">
    <property type="term" value="C:mediator complex"/>
    <property type="evidence" value="ECO:0007669"/>
    <property type="project" value="InterPro"/>
</dbReference>
<evidence type="ECO:0000256" key="8">
    <source>
        <dbReference type="ARBA" id="ARBA00032018"/>
    </source>
</evidence>
<sequence length="351" mass="37585">MSSEHHNAQAGPSTLPELFLPPQPPPRPAPQLTSTQDLLARFHLLPAYDKYVRPAYANNDDDPPLSPASPSAKGKERELTPMGDDEKGEKKKNKNSYKHLIKGIPGKHSMKKDDFLTVAMAVPPKERLRIAPFDLRTQREAFSVSLEGLKGWNTNALVLESAQAREDRKKRKELKKLAKAQSQQPSTPASAPTPGSLPQPANGKPRPPVINTASAAPTRVGTPRTATPRTATPVVTPMQRTGTPVALPASANTPQQPPPLSQAQPPGQGPGKKGKKRDREREENGASGNSNASLVASVGQAEPGQARPVIANAKAGTAGIRPRPLKKQRMDSQGQARDILPVQQQPTPQGA</sequence>
<proteinExistence type="inferred from homology"/>
<evidence type="ECO:0000313" key="11">
    <source>
        <dbReference type="Proteomes" id="UP000053263"/>
    </source>
</evidence>
<dbReference type="EMBL" id="KN832568">
    <property type="protein sequence ID" value="KII85018.1"/>
    <property type="molecule type" value="Genomic_DNA"/>
</dbReference>
<dbReference type="GO" id="GO:0006357">
    <property type="term" value="P:regulation of transcription by RNA polymerase II"/>
    <property type="evidence" value="ECO:0007669"/>
    <property type="project" value="InterPro"/>
</dbReference>
<keyword evidence="7" id="KW-0539">Nucleus</keyword>
<evidence type="ECO:0000256" key="2">
    <source>
        <dbReference type="ARBA" id="ARBA00009259"/>
    </source>
</evidence>
<dbReference type="AlphaFoldDB" id="A0A0C9T9S0"/>
<evidence type="ECO:0000256" key="9">
    <source>
        <dbReference type="SAM" id="MobiDB-lite"/>
    </source>
</evidence>
<dbReference type="GO" id="GO:0003712">
    <property type="term" value="F:transcription coregulator activity"/>
    <property type="evidence" value="ECO:0007669"/>
    <property type="project" value="InterPro"/>
</dbReference>
<evidence type="ECO:0000256" key="1">
    <source>
        <dbReference type="ARBA" id="ARBA00004123"/>
    </source>
</evidence>
<feature type="compositionally biased region" description="Pro residues" evidence="9">
    <location>
        <begin position="19"/>
        <end position="29"/>
    </location>
</feature>
<feature type="region of interest" description="Disordered" evidence="9">
    <location>
        <begin position="1"/>
        <end position="35"/>
    </location>
</feature>
<feature type="compositionally biased region" description="Low complexity" evidence="9">
    <location>
        <begin position="215"/>
        <end position="237"/>
    </location>
</feature>
<evidence type="ECO:0000256" key="4">
    <source>
        <dbReference type="ARBA" id="ARBA00023015"/>
    </source>
</evidence>
<name>A0A0C9T9S0_PLICR</name>
<organism evidence="10 11">
    <name type="scientific">Plicaturopsis crispa FD-325 SS-3</name>
    <dbReference type="NCBI Taxonomy" id="944288"/>
    <lineage>
        <taxon>Eukaryota</taxon>
        <taxon>Fungi</taxon>
        <taxon>Dikarya</taxon>
        <taxon>Basidiomycota</taxon>
        <taxon>Agaricomycotina</taxon>
        <taxon>Agaricomycetes</taxon>
        <taxon>Agaricomycetidae</taxon>
        <taxon>Amylocorticiales</taxon>
        <taxon>Amylocorticiaceae</taxon>
        <taxon>Plicatura</taxon>
        <taxon>Plicaturopsis crispa</taxon>
    </lineage>
</organism>
<dbReference type="PANTHER" id="PTHR28270:SF1">
    <property type="entry name" value="MEDIATOR OF RNA POLYMERASE II TRANSCRIPTION SUBUNIT 19"/>
    <property type="match status" value="1"/>
</dbReference>
<evidence type="ECO:0000256" key="6">
    <source>
        <dbReference type="ARBA" id="ARBA00023163"/>
    </source>
</evidence>
<evidence type="ECO:0000256" key="7">
    <source>
        <dbReference type="ARBA" id="ARBA00023242"/>
    </source>
</evidence>
<feature type="compositionally biased region" description="Polar residues" evidence="9">
    <location>
        <begin position="342"/>
        <end position="351"/>
    </location>
</feature>
<feature type="compositionally biased region" description="Basic residues" evidence="9">
    <location>
        <begin position="90"/>
        <end position="101"/>
    </location>
</feature>
<keyword evidence="11" id="KW-1185">Reference proteome</keyword>